<dbReference type="OrthoDB" id="3060478at2759"/>
<evidence type="ECO:0000313" key="3">
    <source>
        <dbReference type="EMBL" id="EPS99745.1"/>
    </source>
</evidence>
<dbReference type="HOGENOM" id="CLU_650588_0_0_1"/>
<protein>
    <submittedName>
        <fullName evidence="3">Uncharacterized protein</fullName>
    </submittedName>
</protein>
<gene>
    <name evidence="3" type="ORF">FOMPIDRAFT_1050323</name>
</gene>
<keyword evidence="1" id="KW-0175">Coiled coil</keyword>
<keyword evidence="4" id="KW-1185">Reference proteome</keyword>
<feature type="coiled-coil region" evidence="1">
    <location>
        <begin position="190"/>
        <end position="217"/>
    </location>
</feature>
<name>S8FE47_FOMSC</name>
<dbReference type="Proteomes" id="UP000015241">
    <property type="component" value="Unassembled WGS sequence"/>
</dbReference>
<evidence type="ECO:0000256" key="1">
    <source>
        <dbReference type="SAM" id="Coils"/>
    </source>
</evidence>
<accession>S8FE47</accession>
<dbReference type="EMBL" id="KE504154">
    <property type="protein sequence ID" value="EPS99745.1"/>
    <property type="molecule type" value="Genomic_DNA"/>
</dbReference>
<evidence type="ECO:0000256" key="2">
    <source>
        <dbReference type="SAM" id="MobiDB-lite"/>
    </source>
</evidence>
<feature type="region of interest" description="Disordered" evidence="2">
    <location>
        <begin position="1"/>
        <end position="26"/>
    </location>
</feature>
<feature type="coiled-coil region" evidence="1">
    <location>
        <begin position="103"/>
        <end position="130"/>
    </location>
</feature>
<evidence type="ECO:0000313" key="4">
    <source>
        <dbReference type="Proteomes" id="UP000015241"/>
    </source>
</evidence>
<proteinExistence type="predicted"/>
<organism evidence="3 4">
    <name type="scientific">Fomitopsis schrenkii</name>
    <name type="common">Brown rot fungus</name>
    <dbReference type="NCBI Taxonomy" id="2126942"/>
    <lineage>
        <taxon>Eukaryota</taxon>
        <taxon>Fungi</taxon>
        <taxon>Dikarya</taxon>
        <taxon>Basidiomycota</taxon>
        <taxon>Agaricomycotina</taxon>
        <taxon>Agaricomycetes</taxon>
        <taxon>Polyporales</taxon>
        <taxon>Fomitopsis</taxon>
    </lineage>
</organism>
<sequence length="422" mass="47933">MVLGTNVHEDGKYRSGGCRKSPPLVSPAHATTLRLKQLQRLRERVMPRKTTSNTFVTKLRDRVRARDVELTCKADELDAMRVQLAEKDAKLGEREASTDQETVVSLTAQNEQLEIDLAALREEAHSRDANFCSKNALITILEEKCFEKEDTMIRAVKERDAARAKNNNFDKSQAKIARITTLSNPRHTELVQYKASSERYKEEAEKSNELVKKYSNDGKFEAFWATLQGFPEPLCAPRINRTPCATHMCANVFSGVSELLSELYGAKAVLYLDNVPVWFPKRMHGIYAVPAYTYTKRGPTLGALWMLNMLRKDVCETVCEVFYRTAEESIVYAGTYKITVSSTFTMRKCDVARRKPLVHVTKNLPLCTLLLPDKDKDVLEAIEGLYAEGLLSFGLLSLQCIGFMKDFDVPVRKWEAQRREGR</sequence>
<reference evidence="3 4" key="1">
    <citation type="journal article" date="2012" name="Science">
        <title>The Paleozoic origin of enzymatic lignin decomposition reconstructed from 31 fungal genomes.</title>
        <authorList>
            <person name="Floudas D."/>
            <person name="Binder M."/>
            <person name="Riley R."/>
            <person name="Barry K."/>
            <person name="Blanchette R.A."/>
            <person name="Henrissat B."/>
            <person name="Martinez A.T."/>
            <person name="Otillar R."/>
            <person name="Spatafora J.W."/>
            <person name="Yadav J.S."/>
            <person name="Aerts A."/>
            <person name="Benoit I."/>
            <person name="Boyd A."/>
            <person name="Carlson A."/>
            <person name="Copeland A."/>
            <person name="Coutinho P.M."/>
            <person name="de Vries R.P."/>
            <person name="Ferreira P."/>
            <person name="Findley K."/>
            <person name="Foster B."/>
            <person name="Gaskell J."/>
            <person name="Glotzer D."/>
            <person name="Gorecki P."/>
            <person name="Heitman J."/>
            <person name="Hesse C."/>
            <person name="Hori C."/>
            <person name="Igarashi K."/>
            <person name="Jurgens J.A."/>
            <person name="Kallen N."/>
            <person name="Kersten P."/>
            <person name="Kohler A."/>
            <person name="Kuees U."/>
            <person name="Kumar T.K.A."/>
            <person name="Kuo A."/>
            <person name="LaButti K."/>
            <person name="Larrondo L.F."/>
            <person name="Lindquist E."/>
            <person name="Ling A."/>
            <person name="Lombard V."/>
            <person name="Lucas S."/>
            <person name="Lundell T."/>
            <person name="Martin R."/>
            <person name="McLaughlin D.J."/>
            <person name="Morgenstern I."/>
            <person name="Morin E."/>
            <person name="Murat C."/>
            <person name="Nagy L.G."/>
            <person name="Nolan M."/>
            <person name="Ohm R.A."/>
            <person name="Patyshakuliyeva A."/>
            <person name="Rokas A."/>
            <person name="Ruiz-Duenas F.J."/>
            <person name="Sabat G."/>
            <person name="Salamov A."/>
            <person name="Samejima M."/>
            <person name="Schmutz J."/>
            <person name="Slot J.C."/>
            <person name="St John F."/>
            <person name="Stenlid J."/>
            <person name="Sun H."/>
            <person name="Sun S."/>
            <person name="Syed K."/>
            <person name="Tsang A."/>
            <person name="Wiebenga A."/>
            <person name="Young D."/>
            <person name="Pisabarro A."/>
            <person name="Eastwood D.C."/>
            <person name="Martin F."/>
            <person name="Cullen D."/>
            <person name="Grigoriev I.V."/>
            <person name="Hibbett D.S."/>
        </authorList>
    </citation>
    <scope>NUCLEOTIDE SEQUENCE</scope>
    <source>
        <strain evidence="4">FP-58527</strain>
    </source>
</reference>
<dbReference type="AlphaFoldDB" id="S8FE47"/>
<dbReference type="InParanoid" id="S8FE47"/>